<evidence type="ECO:0000313" key="1">
    <source>
        <dbReference type="EMBL" id="ASS75979.1"/>
    </source>
</evidence>
<protein>
    <recommendedName>
        <fullName evidence="3">Cytosolic protein</fullName>
    </recommendedName>
</protein>
<keyword evidence="2" id="KW-1185">Reference proteome</keyword>
<dbReference type="Proteomes" id="UP000214688">
    <property type="component" value="Chromosome"/>
</dbReference>
<dbReference type="AlphaFoldDB" id="A0A223D2V3"/>
<name>A0A223D2V3_9BACL</name>
<dbReference type="KEGG" id="tab:CIG75_14090"/>
<reference evidence="1 2" key="1">
    <citation type="journal article" date="2015" name="Int. J. Syst. Evol. Microbiol.">
        <title>Tumebacillus algifaecis sp. nov., isolated from decomposing algal scum.</title>
        <authorList>
            <person name="Wu Y.F."/>
            <person name="Zhang B."/>
            <person name="Xing P."/>
            <person name="Wu Q.L."/>
            <person name="Liu S.J."/>
        </authorList>
    </citation>
    <scope>NUCLEOTIDE SEQUENCE [LARGE SCALE GENOMIC DNA]</scope>
    <source>
        <strain evidence="1 2">THMBR28</strain>
    </source>
</reference>
<evidence type="ECO:0008006" key="3">
    <source>
        <dbReference type="Google" id="ProtNLM"/>
    </source>
</evidence>
<dbReference type="Pfam" id="PF11256">
    <property type="entry name" value="SAV0927-like"/>
    <property type="match status" value="1"/>
</dbReference>
<dbReference type="InterPro" id="IPR021415">
    <property type="entry name" value="SAV0927-like"/>
</dbReference>
<proteinExistence type="predicted"/>
<organism evidence="1 2">
    <name type="scientific">Tumebacillus algifaecis</name>
    <dbReference type="NCBI Taxonomy" id="1214604"/>
    <lineage>
        <taxon>Bacteria</taxon>
        <taxon>Bacillati</taxon>
        <taxon>Bacillota</taxon>
        <taxon>Bacilli</taxon>
        <taxon>Bacillales</taxon>
        <taxon>Alicyclobacillaceae</taxon>
        <taxon>Tumebacillus</taxon>
    </lineage>
</organism>
<dbReference type="RefSeq" id="WP_094237217.1">
    <property type="nucleotide sequence ID" value="NZ_CP022657.1"/>
</dbReference>
<dbReference type="OrthoDB" id="2381902at2"/>
<accession>A0A223D2V3</accession>
<dbReference type="EMBL" id="CP022657">
    <property type="protein sequence ID" value="ASS75979.1"/>
    <property type="molecule type" value="Genomic_DNA"/>
</dbReference>
<gene>
    <name evidence="1" type="ORF">CIG75_14090</name>
</gene>
<sequence>MYINMYDQQEETVTRFVGFVGNHRWDLAITQTQHFYGKCLVINIQSGRSAILNKEDLEEDKRHILAAQFGLTDEEETDELAEFLLGNLPQ</sequence>
<evidence type="ECO:0000313" key="2">
    <source>
        <dbReference type="Proteomes" id="UP000214688"/>
    </source>
</evidence>